<dbReference type="PANTHER" id="PTHR48101">
    <property type="entry name" value="METHYLMALONYL-COA MUTASE, MITOCHONDRIAL-RELATED"/>
    <property type="match status" value="1"/>
</dbReference>
<dbReference type="NCBIfam" id="TIGR00640">
    <property type="entry name" value="acid_CoA_mut_C"/>
    <property type="match status" value="1"/>
</dbReference>
<keyword evidence="4" id="KW-0413">Isomerase</keyword>
<protein>
    <recommendedName>
        <fullName evidence="6">B12-binding domain-containing protein</fullName>
    </recommendedName>
</protein>
<keyword evidence="5" id="KW-0170">Cobalt</keyword>
<evidence type="ECO:0000256" key="4">
    <source>
        <dbReference type="ARBA" id="ARBA00023235"/>
    </source>
</evidence>
<reference evidence="7" key="1">
    <citation type="journal article" date="2015" name="Nature">
        <title>Complex archaea that bridge the gap between prokaryotes and eukaryotes.</title>
        <authorList>
            <person name="Spang A."/>
            <person name="Saw J.H."/>
            <person name="Jorgensen S.L."/>
            <person name="Zaremba-Niedzwiedzka K."/>
            <person name="Martijn J."/>
            <person name="Lind A.E."/>
            <person name="van Eijk R."/>
            <person name="Schleper C."/>
            <person name="Guy L."/>
            <person name="Ettema T.J."/>
        </authorList>
    </citation>
    <scope>NUCLEOTIDE SEQUENCE</scope>
</reference>
<sequence>MTLEKKRILIAKPGLDGHDVGAKVIALALRDAGAEVIYTGLRRSPEQIVRIAVDEDVDMLGLSILSGSHKELARAVIAQLHAEEAGDIKVFVGGTIPDEDFDSLREAGVSGIFTSEMTIDSVIAEIERQLS</sequence>
<dbReference type="GO" id="GO:0046872">
    <property type="term" value="F:metal ion binding"/>
    <property type="evidence" value="ECO:0007669"/>
    <property type="project" value="UniProtKB-KW"/>
</dbReference>
<accession>A0A0F9F006</accession>
<dbReference type="SUPFAM" id="SSF52242">
    <property type="entry name" value="Cobalamin (vitamin B12)-binding domain"/>
    <property type="match status" value="1"/>
</dbReference>
<evidence type="ECO:0000256" key="2">
    <source>
        <dbReference type="ARBA" id="ARBA00022628"/>
    </source>
</evidence>
<dbReference type="InterPro" id="IPR036724">
    <property type="entry name" value="Cobalamin-bd_sf"/>
</dbReference>
<dbReference type="PROSITE" id="PS51332">
    <property type="entry name" value="B12_BINDING"/>
    <property type="match status" value="1"/>
</dbReference>
<evidence type="ECO:0000313" key="7">
    <source>
        <dbReference type="EMBL" id="KKL50590.1"/>
    </source>
</evidence>
<dbReference type="Pfam" id="PF02310">
    <property type="entry name" value="B12-binding"/>
    <property type="match status" value="1"/>
</dbReference>
<name>A0A0F9F006_9ZZZZ</name>
<evidence type="ECO:0000256" key="1">
    <source>
        <dbReference type="ARBA" id="ARBA00001922"/>
    </source>
</evidence>
<comment type="caution">
    <text evidence="7">The sequence shown here is derived from an EMBL/GenBank/DDBJ whole genome shotgun (WGS) entry which is preliminary data.</text>
</comment>
<dbReference type="EMBL" id="LAZR01032544">
    <property type="protein sequence ID" value="KKL50590.1"/>
    <property type="molecule type" value="Genomic_DNA"/>
</dbReference>
<gene>
    <name evidence="7" type="ORF">LCGC14_2303980</name>
</gene>
<dbReference type="GO" id="GO:0016853">
    <property type="term" value="F:isomerase activity"/>
    <property type="evidence" value="ECO:0007669"/>
    <property type="project" value="UniProtKB-KW"/>
</dbReference>
<keyword evidence="2" id="KW-0846">Cobalamin</keyword>
<dbReference type="InterPro" id="IPR006158">
    <property type="entry name" value="Cobalamin-bd"/>
</dbReference>
<keyword evidence="3" id="KW-0479">Metal-binding</keyword>
<comment type="cofactor">
    <cofactor evidence="1">
        <name>adenosylcob(III)alamin</name>
        <dbReference type="ChEBI" id="CHEBI:18408"/>
    </cofactor>
</comment>
<evidence type="ECO:0000256" key="3">
    <source>
        <dbReference type="ARBA" id="ARBA00022723"/>
    </source>
</evidence>
<feature type="domain" description="B12-binding" evidence="6">
    <location>
        <begin position="5"/>
        <end position="131"/>
    </location>
</feature>
<proteinExistence type="predicted"/>
<evidence type="ECO:0000259" key="6">
    <source>
        <dbReference type="PROSITE" id="PS51332"/>
    </source>
</evidence>
<evidence type="ECO:0000256" key="5">
    <source>
        <dbReference type="ARBA" id="ARBA00023285"/>
    </source>
</evidence>
<dbReference type="CDD" id="cd02071">
    <property type="entry name" value="MM_CoA_mut_B12_BD"/>
    <property type="match status" value="1"/>
</dbReference>
<dbReference type="PANTHER" id="PTHR48101:SF3">
    <property type="entry name" value="COENZYME B12-DEPENDENT MUTASE"/>
    <property type="match status" value="1"/>
</dbReference>
<organism evidence="7">
    <name type="scientific">marine sediment metagenome</name>
    <dbReference type="NCBI Taxonomy" id="412755"/>
    <lineage>
        <taxon>unclassified sequences</taxon>
        <taxon>metagenomes</taxon>
        <taxon>ecological metagenomes</taxon>
    </lineage>
</organism>
<dbReference type="InterPro" id="IPR006159">
    <property type="entry name" value="Acid_CoA_mut_C"/>
</dbReference>
<dbReference type="AlphaFoldDB" id="A0A0F9F006"/>
<dbReference type="GO" id="GO:0031419">
    <property type="term" value="F:cobalamin binding"/>
    <property type="evidence" value="ECO:0007669"/>
    <property type="project" value="UniProtKB-KW"/>
</dbReference>
<dbReference type="Gene3D" id="3.40.50.280">
    <property type="entry name" value="Cobalamin-binding domain"/>
    <property type="match status" value="1"/>
</dbReference>